<gene>
    <name evidence="10" type="ORF">ACFO3M_09915</name>
</gene>
<evidence type="ECO:0000256" key="2">
    <source>
        <dbReference type="ARBA" id="ARBA00022448"/>
    </source>
</evidence>
<feature type="transmembrane region" description="Helical" evidence="9">
    <location>
        <begin position="285"/>
        <end position="303"/>
    </location>
</feature>
<evidence type="ECO:0000256" key="7">
    <source>
        <dbReference type="ARBA" id="ARBA00023136"/>
    </source>
</evidence>
<feature type="transmembrane region" description="Helical" evidence="9">
    <location>
        <begin position="227"/>
        <end position="247"/>
    </location>
</feature>
<dbReference type="PANTHER" id="PTHR32196">
    <property type="entry name" value="ABC TRANSPORTER PERMEASE PROTEIN YPHD-RELATED-RELATED"/>
    <property type="match status" value="1"/>
</dbReference>
<organism evidence="10 11">
    <name type="scientific">Geodermatophilus arenarius</name>
    <dbReference type="NCBI Taxonomy" id="1137990"/>
    <lineage>
        <taxon>Bacteria</taxon>
        <taxon>Bacillati</taxon>
        <taxon>Actinomycetota</taxon>
        <taxon>Actinomycetes</taxon>
        <taxon>Geodermatophilales</taxon>
        <taxon>Geodermatophilaceae</taxon>
        <taxon>Geodermatophilus</taxon>
    </lineage>
</organism>
<proteinExistence type="predicted"/>
<feature type="transmembrane region" description="Helical" evidence="9">
    <location>
        <begin position="140"/>
        <end position="159"/>
    </location>
</feature>
<evidence type="ECO:0000256" key="4">
    <source>
        <dbReference type="ARBA" id="ARBA00022519"/>
    </source>
</evidence>
<evidence type="ECO:0000313" key="10">
    <source>
        <dbReference type="EMBL" id="MFC4693702.1"/>
    </source>
</evidence>
<reference evidence="11" key="1">
    <citation type="journal article" date="2019" name="Int. J. Syst. Evol. Microbiol.">
        <title>The Global Catalogue of Microorganisms (GCM) 10K type strain sequencing project: providing services to taxonomists for standard genome sequencing and annotation.</title>
        <authorList>
            <consortium name="The Broad Institute Genomics Platform"/>
            <consortium name="The Broad Institute Genome Sequencing Center for Infectious Disease"/>
            <person name="Wu L."/>
            <person name="Ma J."/>
        </authorList>
    </citation>
    <scope>NUCLEOTIDE SEQUENCE [LARGE SCALE GENOMIC DNA]</scope>
    <source>
        <strain evidence="11">CCUG 62763</strain>
    </source>
</reference>
<feature type="transmembrane region" description="Helical" evidence="9">
    <location>
        <begin position="29"/>
        <end position="48"/>
    </location>
</feature>
<protein>
    <recommendedName>
        <fullName evidence="8">Autoinducer 2 import system permease protein LsrD</fullName>
    </recommendedName>
</protein>
<feature type="transmembrane region" description="Helical" evidence="9">
    <location>
        <begin position="259"/>
        <end position="278"/>
    </location>
</feature>
<feature type="transmembrane region" description="Helical" evidence="9">
    <location>
        <begin position="309"/>
        <end position="333"/>
    </location>
</feature>
<evidence type="ECO:0000256" key="6">
    <source>
        <dbReference type="ARBA" id="ARBA00022989"/>
    </source>
</evidence>
<keyword evidence="3" id="KW-1003">Cell membrane</keyword>
<dbReference type="CDD" id="cd06579">
    <property type="entry name" value="TM_PBP1_transp_AraH_like"/>
    <property type="match status" value="1"/>
</dbReference>
<dbReference type="Proteomes" id="UP001596025">
    <property type="component" value="Unassembled WGS sequence"/>
</dbReference>
<keyword evidence="2" id="KW-0813">Transport</keyword>
<feature type="transmembrane region" description="Helical" evidence="9">
    <location>
        <begin position="78"/>
        <end position="99"/>
    </location>
</feature>
<keyword evidence="4" id="KW-0997">Cell inner membrane</keyword>
<keyword evidence="5 9" id="KW-0812">Transmembrane</keyword>
<name>A0ABV9LIJ7_9ACTN</name>
<dbReference type="RefSeq" id="WP_387988423.1">
    <property type="nucleotide sequence ID" value="NZ_JBHSGR010000009.1"/>
</dbReference>
<dbReference type="Pfam" id="PF02653">
    <property type="entry name" value="BPD_transp_2"/>
    <property type="match status" value="1"/>
</dbReference>
<keyword evidence="7 9" id="KW-0472">Membrane</keyword>
<evidence type="ECO:0000256" key="9">
    <source>
        <dbReference type="SAM" id="Phobius"/>
    </source>
</evidence>
<dbReference type="PANTHER" id="PTHR32196:SF71">
    <property type="entry name" value="AUTOINDUCER 2 IMPORT SYSTEM PERMEASE PROTEIN LSRD"/>
    <property type="match status" value="1"/>
</dbReference>
<sequence>MTAGAPTQGTTAGTPAAGPGAGRDLLRRALSLVAPLAGLAVVLVLAAITTPGFYSGGVLRLVLFQVGLIGVTAIGQTLVLLVGGIDLSIGAVVGLTTVILAEYTQGDDDRLLGAVLLALGAGAVVGLVNGLLVVRRQVPAFVATFATFVLVQGVITAWTRGAPSGDIPGGLGGLGTGRWLGVPVPTWVFLAVAVVTGVVLSRTGLGRRLYATGANARATALSGVRTGWIVVGCFVAAALLAVLAGLINAGYIGYVDARLSRSLDLNSVAAAVIGGIALTGGRGRIGQTVAGVVLLAVLLAWLRQLGAGAGAQLVVSGAVILLAVWLQSSGWTVRSPRRNKQRDGVR</sequence>
<feature type="transmembrane region" description="Helical" evidence="9">
    <location>
        <begin position="179"/>
        <end position="200"/>
    </location>
</feature>
<evidence type="ECO:0000256" key="3">
    <source>
        <dbReference type="ARBA" id="ARBA00022475"/>
    </source>
</evidence>
<keyword evidence="6 9" id="KW-1133">Transmembrane helix</keyword>
<evidence type="ECO:0000256" key="8">
    <source>
        <dbReference type="ARBA" id="ARBA00039381"/>
    </source>
</evidence>
<dbReference type="InterPro" id="IPR001851">
    <property type="entry name" value="ABC_transp_permease"/>
</dbReference>
<keyword evidence="11" id="KW-1185">Reference proteome</keyword>
<feature type="transmembrane region" description="Helical" evidence="9">
    <location>
        <begin position="54"/>
        <end position="71"/>
    </location>
</feature>
<evidence type="ECO:0000256" key="5">
    <source>
        <dbReference type="ARBA" id="ARBA00022692"/>
    </source>
</evidence>
<evidence type="ECO:0000313" key="11">
    <source>
        <dbReference type="Proteomes" id="UP001596025"/>
    </source>
</evidence>
<feature type="transmembrane region" description="Helical" evidence="9">
    <location>
        <begin position="111"/>
        <end position="133"/>
    </location>
</feature>
<accession>A0ABV9LIJ7</accession>
<evidence type="ECO:0000256" key="1">
    <source>
        <dbReference type="ARBA" id="ARBA00004651"/>
    </source>
</evidence>
<comment type="caution">
    <text evidence="10">The sequence shown here is derived from an EMBL/GenBank/DDBJ whole genome shotgun (WGS) entry which is preliminary data.</text>
</comment>
<dbReference type="EMBL" id="JBHSGR010000009">
    <property type="protein sequence ID" value="MFC4693702.1"/>
    <property type="molecule type" value="Genomic_DNA"/>
</dbReference>
<comment type="subcellular location">
    <subcellularLocation>
        <location evidence="1">Cell membrane</location>
        <topology evidence="1">Multi-pass membrane protein</topology>
    </subcellularLocation>
</comment>